<proteinExistence type="predicted"/>
<accession>A0A397SDP5</accession>
<dbReference type="Pfam" id="PF00505">
    <property type="entry name" value="HMG_box"/>
    <property type="match status" value="1"/>
</dbReference>
<dbReference type="AlphaFoldDB" id="A0A397SDP5"/>
<feature type="domain" description="HMG box" evidence="2">
    <location>
        <begin position="61"/>
        <end position="122"/>
    </location>
</feature>
<feature type="compositionally biased region" description="Basic and acidic residues" evidence="1">
    <location>
        <begin position="1"/>
        <end position="13"/>
    </location>
</feature>
<keyword evidence="4" id="KW-1185">Reference proteome</keyword>
<dbReference type="InterPro" id="IPR036910">
    <property type="entry name" value="HMG_box_dom_sf"/>
</dbReference>
<feature type="region of interest" description="Disordered" evidence="1">
    <location>
        <begin position="1"/>
        <end position="24"/>
    </location>
</feature>
<protein>
    <recommendedName>
        <fullName evidence="2">HMG box domain-containing protein</fullName>
    </recommendedName>
</protein>
<gene>
    <name evidence="3" type="ORF">C1645_788459</name>
</gene>
<dbReference type="OrthoDB" id="2423183at2759"/>
<evidence type="ECO:0000256" key="1">
    <source>
        <dbReference type="SAM" id="MobiDB-lite"/>
    </source>
</evidence>
<reference evidence="3 4" key="1">
    <citation type="submission" date="2018-06" db="EMBL/GenBank/DDBJ databases">
        <title>Comparative genomics reveals the genomic features of Rhizophagus irregularis, R. cerebriforme, R. diaphanum and Gigaspora rosea, and their symbiotic lifestyle signature.</title>
        <authorList>
            <person name="Morin E."/>
            <person name="San Clemente H."/>
            <person name="Chen E.C.H."/>
            <person name="De La Providencia I."/>
            <person name="Hainaut M."/>
            <person name="Kuo A."/>
            <person name="Kohler A."/>
            <person name="Murat C."/>
            <person name="Tang N."/>
            <person name="Roy S."/>
            <person name="Loubradou J."/>
            <person name="Henrissat B."/>
            <person name="Grigoriev I.V."/>
            <person name="Corradi N."/>
            <person name="Roux C."/>
            <person name="Martin F.M."/>
        </authorList>
    </citation>
    <scope>NUCLEOTIDE SEQUENCE [LARGE SCALE GENOMIC DNA]</scope>
    <source>
        <strain evidence="3 4">DAOM 227022</strain>
    </source>
</reference>
<comment type="caution">
    <text evidence="3">The sequence shown here is derived from an EMBL/GenBank/DDBJ whole genome shotgun (WGS) entry which is preliminary data.</text>
</comment>
<evidence type="ECO:0000259" key="2">
    <source>
        <dbReference type="Pfam" id="PF00505"/>
    </source>
</evidence>
<evidence type="ECO:0000313" key="3">
    <source>
        <dbReference type="EMBL" id="RIA82375.1"/>
    </source>
</evidence>
<organism evidence="3 4">
    <name type="scientific">Glomus cerebriforme</name>
    <dbReference type="NCBI Taxonomy" id="658196"/>
    <lineage>
        <taxon>Eukaryota</taxon>
        <taxon>Fungi</taxon>
        <taxon>Fungi incertae sedis</taxon>
        <taxon>Mucoromycota</taxon>
        <taxon>Glomeromycotina</taxon>
        <taxon>Glomeromycetes</taxon>
        <taxon>Glomerales</taxon>
        <taxon>Glomeraceae</taxon>
        <taxon>Glomus</taxon>
    </lineage>
</organism>
<dbReference type="Proteomes" id="UP000265703">
    <property type="component" value="Unassembled WGS sequence"/>
</dbReference>
<dbReference type="SUPFAM" id="SSF47095">
    <property type="entry name" value="HMG-box"/>
    <property type="match status" value="1"/>
</dbReference>
<dbReference type="InterPro" id="IPR009071">
    <property type="entry name" value="HMG_box_dom"/>
</dbReference>
<evidence type="ECO:0000313" key="4">
    <source>
        <dbReference type="Proteomes" id="UP000265703"/>
    </source>
</evidence>
<dbReference type="EMBL" id="QKYT01000672">
    <property type="protein sequence ID" value="RIA82375.1"/>
    <property type="molecule type" value="Genomic_DNA"/>
</dbReference>
<name>A0A397SDP5_9GLOM</name>
<dbReference type="Gene3D" id="1.10.30.10">
    <property type="entry name" value="High mobility group box domain"/>
    <property type="match status" value="1"/>
</dbReference>
<sequence length="297" mass="34987">MNYKDQMENHENNQHFNENFNKPNDMEDIKSITVKRPTFPPFIDTEILVANLLKRKTKNPKMPNEFFIYRAALVKELKANNYKIKMTKLSTLASESWSQETSDVKSEYRKLARETERKYLNARSLEMLNSTKILKNNDINMTKEMGRKKKISNNNLTCNSDINEQTNKFITNIEEIEYQQQQYPSQNELKRNDFTLMEDNSIFGMRPRYNQNIYLIPQQDKNYSYIDDLSNSTSSENSSPVSTYWSNPSSPLFSSLPPSSTNINEGTNNHFFAPLSNSFYEYYMTINDMSQNYSQFY</sequence>